<dbReference type="Gene3D" id="3.90.76.10">
    <property type="entry name" value="Dipeptide-binding Protein, Domain 1"/>
    <property type="match status" value="1"/>
</dbReference>
<dbReference type="PANTHER" id="PTHR30290">
    <property type="entry name" value="PERIPLASMIC BINDING COMPONENT OF ABC TRANSPORTER"/>
    <property type="match status" value="1"/>
</dbReference>
<feature type="chain" id="PRO_5002593300" evidence="3">
    <location>
        <begin position="27"/>
        <end position="531"/>
    </location>
</feature>
<dbReference type="Proteomes" id="UP000035489">
    <property type="component" value="Unassembled WGS sequence"/>
</dbReference>
<dbReference type="InterPro" id="IPR000914">
    <property type="entry name" value="SBP_5_dom"/>
</dbReference>
<evidence type="ECO:0000256" key="3">
    <source>
        <dbReference type="SAM" id="SignalP"/>
    </source>
</evidence>
<dbReference type="PATRIC" id="fig|1225564.3.peg.1068"/>
<evidence type="ECO:0000256" key="1">
    <source>
        <dbReference type="ARBA" id="ARBA00004418"/>
    </source>
</evidence>
<keyword evidence="3" id="KW-0732">Signal</keyword>
<dbReference type="InterPro" id="IPR030678">
    <property type="entry name" value="Peptide/Ni-bd"/>
</dbReference>
<dbReference type="STRING" id="1225564.AA309_04050"/>
<dbReference type="SUPFAM" id="SSF53850">
    <property type="entry name" value="Periplasmic binding protein-like II"/>
    <property type="match status" value="1"/>
</dbReference>
<gene>
    <name evidence="5" type="ORF">AA309_04050</name>
</gene>
<dbReference type="Gene3D" id="3.10.105.10">
    <property type="entry name" value="Dipeptide-binding Protein, Domain 3"/>
    <property type="match status" value="1"/>
</dbReference>
<dbReference type="RefSeq" id="WP_047187703.1">
    <property type="nucleotide sequence ID" value="NZ_LCYG01000014.1"/>
</dbReference>
<evidence type="ECO:0000256" key="2">
    <source>
        <dbReference type="ARBA" id="ARBA00005695"/>
    </source>
</evidence>
<reference evidence="5 6" key="1">
    <citation type="submission" date="2015-05" db="EMBL/GenBank/DDBJ databases">
        <title>Draft genome sequence of Microvirga vignae strain BR3299, a novel nitrogen fixing bacteria isolated from Brazil semi-aired region.</title>
        <authorList>
            <person name="Zilli J.E."/>
            <person name="Passos S.R."/>
            <person name="Leite J."/>
            <person name="Baldani J.I."/>
            <person name="Xavier G.R."/>
            <person name="Rumjaneck N.G."/>
            <person name="Simoes-Araujo J.L."/>
        </authorList>
    </citation>
    <scope>NUCLEOTIDE SEQUENCE [LARGE SCALE GENOMIC DNA]</scope>
    <source>
        <strain evidence="5 6">BR3299</strain>
    </source>
</reference>
<accession>A0A0H1RHW4</accession>
<feature type="domain" description="Solute-binding protein family 5" evidence="4">
    <location>
        <begin position="76"/>
        <end position="443"/>
    </location>
</feature>
<feature type="signal peptide" evidence="3">
    <location>
        <begin position="1"/>
        <end position="26"/>
    </location>
</feature>
<name>A0A0H1RHW4_9HYPH</name>
<proteinExistence type="inferred from homology"/>
<dbReference type="PANTHER" id="PTHR30290:SF34">
    <property type="entry name" value="ABC TRANSPORTER, PERIPLASMIC OLIGO-PEPTIDE BINDING PROTEIN, PUTATIVE-RELATED"/>
    <property type="match status" value="1"/>
</dbReference>
<protein>
    <submittedName>
        <fullName evidence="5">ABC transporter substrate-binding protein</fullName>
    </submittedName>
</protein>
<dbReference type="InterPro" id="IPR039424">
    <property type="entry name" value="SBP_5"/>
</dbReference>
<dbReference type="OrthoDB" id="8144963at2"/>
<comment type="caution">
    <text evidence="5">The sequence shown here is derived from an EMBL/GenBank/DDBJ whole genome shotgun (WGS) entry which is preliminary data.</text>
</comment>
<dbReference type="GO" id="GO:0043190">
    <property type="term" value="C:ATP-binding cassette (ABC) transporter complex"/>
    <property type="evidence" value="ECO:0007669"/>
    <property type="project" value="InterPro"/>
</dbReference>
<comment type="subcellular location">
    <subcellularLocation>
        <location evidence="1">Periplasm</location>
    </subcellularLocation>
</comment>
<dbReference type="CDD" id="cd08512">
    <property type="entry name" value="PBP2_NikA_DppA_OppA_like_7"/>
    <property type="match status" value="1"/>
</dbReference>
<comment type="similarity">
    <text evidence="2">Belongs to the bacterial solute-binding protein 5 family.</text>
</comment>
<evidence type="ECO:0000313" key="6">
    <source>
        <dbReference type="Proteomes" id="UP000035489"/>
    </source>
</evidence>
<dbReference type="Gene3D" id="3.40.190.10">
    <property type="entry name" value="Periplasmic binding protein-like II"/>
    <property type="match status" value="1"/>
</dbReference>
<dbReference type="PIRSF" id="PIRSF002741">
    <property type="entry name" value="MppA"/>
    <property type="match status" value="1"/>
</dbReference>
<dbReference type="GO" id="GO:0015833">
    <property type="term" value="P:peptide transport"/>
    <property type="evidence" value="ECO:0007669"/>
    <property type="project" value="TreeGrafter"/>
</dbReference>
<sequence>MKRLPKFFLSAALVATMATSFSAVQAATPPDTLVHAWQIDDIISLDPAEIFEFSSSEIAGNTYERLINYDIKDVSKIYGEVAESWTVSDDGKTYTFKIRQNKKFASGNPLTAEDVVFSLQRAVILDKSPAFILGQFGFDKNNVKDKIKQTGPYEFTMETDKAYAPTFVLYCLTSTVASIVDKKLTMQNEKDGDLGYNWLKTHYAGSGPFSIRDWKANEVVVLERNPNYEKKAPLARVIYRHIKETATQRLLLEKGDVDIARNLNPEEIAAVSKNPDIKVDSAPKGTVWYLGLNQKNPNLAKPEVRKALKYLVDYAAIADTIMKYKGEVHQAFLPKGYLGAINDNPYKLDVAKAKDLLAQAGLKDGFSVTMDTTSRPETTGIAQAIQSTFAQAGVKLELIPGDNKQTLTKYRARQHDIYIGEWGSDYQDPNSNADTFAANDDNSDNAKAKPLAWRNAWDPGPLTAKTRAAVMERDAEKRAQMYEELQKAVLDDGPFVIFLQKIEVAAERKNVDGFVMGPSFDTNSVAQAKKN</sequence>
<dbReference type="EMBL" id="LCYG01000014">
    <property type="protein sequence ID" value="KLK94411.1"/>
    <property type="molecule type" value="Genomic_DNA"/>
</dbReference>
<organism evidence="5 6">
    <name type="scientific">Microvirga vignae</name>
    <dbReference type="NCBI Taxonomy" id="1225564"/>
    <lineage>
        <taxon>Bacteria</taxon>
        <taxon>Pseudomonadati</taxon>
        <taxon>Pseudomonadota</taxon>
        <taxon>Alphaproteobacteria</taxon>
        <taxon>Hyphomicrobiales</taxon>
        <taxon>Methylobacteriaceae</taxon>
        <taxon>Microvirga</taxon>
    </lineage>
</organism>
<evidence type="ECO:0000259" key="4">
    <source>
        <dbReference type="Pfam" id="PF00496"/>
    </source>
</evidence>
<evidence type="ECO:0000313" key="5">
    <source>
        <dbReference type="EMBL" id="KLK94411.1"/>
    </source>
</evidence>
<dbReference type="GO" id="GO:0030288">
    <property type="term" value="C:outer membrane-bounded periplasmic space"/>
    <property type="evidence" value="ECO:0007669"/>
    <property type="project" value="UniProtKB-ARBA"/>
</dbReference>
<keyword evidence="6" id="KW-1185">Reference proteome</keyword>
<dbReference type="GO" id="GO:1904680">
    <property type="term" value="F:peptide transmembrane transporter activity"/>
    <property type="evidence" value="ECO:0007669"/>
    <property type="project" value="TreeGrafter"/>
</dbReference>
<dbReference type="Pfam" id="PF00496">
    <property type="entry name" value="SBP_bac_5"/>
    <property type="match status" value="1"/>
</dbReference>
<dbReference type="AlphaFoldDB" id="A0A0H1RHW4"/>